<keyword evidence="3" id="KW-0540">Nuclease</keyword>
<evidence type="ECO:0000313" key="9">
    <source>
        <dbReference type="Proteomes" id="UP000257109"/>
    </source>
</evidence>
<dbReference type="InterPro" id="IPR043502">
    <property type="entry name" value="DNA/RNA_pol_sf"/>
</dbReference>
<evidence type="ECO:0000256" key="4">
    <source>
        <dbReference type="ARBA" id="ARBA00022759"/>
    </source>
</evidence>
<keyword evidence="2" id="KW-0548">Nucleotidyltransferase</keyword>
<evidence type="ECO:0000256" key="5">
    <source>
        <dbReference type="ARBA" id="ARBA00022801"/>
    </source>
</evidence>
<gene>
    <name evidence="8" type="primary">pol</name>
    <name evidence="8" type="ORF">CR513_10426</name>
</gene>
<sequence length="517" mass="59554">MYTRMPFGLCNATSTFQRCMTSIFSDLLQECMEVFMDDFTVYADSFDAYLENLSKVLTRCIDTNLVLNFEKCHFMVIKGIVLGHLVSNRGIEVDKSKIDIITSLPNPTSVREDSTDDSSRISARLPYHYPNCFKRMWNSNLTSPELPFELMCDASNSALGAVLDQRVGVGKPVHVIAYASRTTDPAQSNYTTTEKELLAIVFALDKFRSYLLGSRIVVFYDHATLRFLLKKLDVKPRLIRWMLLFQEFNIEIRDKKGAENSVAYQLSRIEQEDDPMPIRDKFSDEKLLHITTPTPWFTDICNLVVASQFPPQASRLYRERLQNEAKYYKWDDPYLWRLCNDQVIRRCIPNTEINSVVQFCHAALGGGHYESTRTARKVLDCGFYWATIFKDAHQFVSTCEKCQKDGVAITRRHEMAQQPILFYEVFDVWGMGPFLVSNGYLYILLAIDYVSRWVEAIVTKTNDAKVVVNFLKSNIFCRFGVPKALINDQGSHVYNKVMSSLLHKYGVVHRITIAYHP</sequence>
<evidence type="ECO:0000313" key="8">
    <source>
        <dbReference type="EMBL" id="RDY05705.1"/>
    </source>
</evidence>
<accession>A0A371HSE8</accession>
<dbReference type="SUPFAM" id="SSF53098">
    <property type="entry name" value="Ribonuclease H-like"/>
    <property type="match status" value="1"/>
</dbReference>
<dbReference type="PANTHER" id="PTHR37984">
    <property type="entry name" value="PROTEIN CBG26694"/>
    <property type="match status" value="1"/>
</dbReference>
<reference evidence="8" key="1">
    <citation type="submission" date="2018-05" db="EMBL/GenBank/DDBJ databases">
        <title>Draft genome of Mucuna pruriens seed.</title>
        <authorList>
            <person name="Nnadi N.E."/>
            <person name="Vos R."/>
            <person name="Hasami M.H."/>
            <person name="Devisetty U.K."/>
            <person name="Aguiy J.C."/>
        </authorList>
    </citation>
    <scope>NUCLEOTIDE SEQUENCE [LARGE SCALE GENOMIC DNA]</scope>
    <source>
        <strain evidence="8">JCA_2017</strain>
    </source>
</reference>
<dbReference type="Gene3D" id="1.10.340.70">
    <property type="match status" value="1"/>
</dbReference>
<evidence type="ECO:0000256" key="6">
    <source>
        <dbReference type="ARBA" id="ARBA00022918"/>
    </source>
</evidence>
<keyword evidence="5" id="KW-0378">Hydrolase</keyword>
<dbReference type="InterPro" id="IPR050951">
    <property type="entry name" value="Retrovirus_Pol_polyprotein"/>
</dbReference>
<dbReference type="Pfam" id="PF17917">
    <property type="entry name" value="RT_RNaseH"/>
    <property type="match status" value="1"/>
</dbReference>
<comment type="caution">
    <text evidence="8">The sequence shown here is derived from an EMBL/GenBank/DDBJ whole genome shotgun (WGS) entry which is preliminary data.</text>
</comment>
<feature type="non-terminal residue" evidence="8">
    <location>
        <position position="1"/>
    </location>
</feature>
<feature type="domain" description="Integrase catalytic" evidence="7">
    <location>
        <begin position="415"/>
        <end position="517"/>
    </location>
</feature>
<name>A0A371HSE8_MUCPR</name>
<dbReference type="Pfam" id="PF00665">
    <property type="entry name" value="rve"/>
    <property type="match status" value="1"/>
</dbReference>
<dbReference type="AlphaFoldDB" id="A0A371HSE8"/>
<dbReference type="CDD" id="cd01647">
    <property type="entry name" value="RT_LTR"/>
    <property type="match status" value="1"/>
</dbReference>
<proteinExistence type="predicted"/>
<keyword evidence="6" id="KW-0695">RNA-directed DNA polymerase</keyword>
<dbReference type="GO" id="GO:0003964">
    <property type="term" value="F:RNA-directed DNA polymerase activity"/>
    <property type="evidence" value="ECO:0007669"/>
    <property type="project" value="UniProtKB-KW"/>
</dbReference>
<dbReference type="InterPro" id="IPR001584">
    <property type="entry name" value="Integrase_cat-core"/>
</dbReference>
<dbReference type="Proteomes" id="UP000257109">
    <property type="component" value="Unassembled WGS sequence"/>
</dbReference>
<dbReference type="PANTHER" id="PTHR37984:SF5">
    <property type="entry name" value="PROTEIN NYNRIN-LIKE"/>
    <property type="match status" value="1"/>
</dbReference>
<dbReference type="InterPro" id="IPR041588">
    <property type="entry name" value="Integrase_H2C2"/>
</dbReference>
<dbReference type="Pfam" id="PF00078">
    <property type="entry name" value="RVT_1"/>
    <property type="match status" value="1"/>
</dbReference>
<dbReference type="GO" id="GO:0003676">
    <property type="term" value="F:nucleic acid binding"/>
    <property type="evidence" value="ECO:0007669"/>
    <property type="project" value="InterPro"/>
</dbReference>
<dbReference type="GO" id="GO:0016787">
    <property type="term" value="F:hydrolase activity"/>
    <property type="evidence" value="ECO:0007669"/>
    <property type="project" value="UniProtKB-KW"/>
</dbReference>
<dbReference type="PROSITE" id="PS50994">
    <property type="entry name" value="INTEGRASE"/>
    <property type="match status" value="1"/>
</dbReference>
<dbReference type="Pfam" id="PF17921">
    <property type="entry name" value="Integrase_H2C2"/>
    <property type="match status" value="1"/>
</dbReference>
<keyword evidence="1" id="KW-0808">Transferase</keyword>
<dbReference type="GO" id="GO:0015074">
    <property type="term" value="P:DNA integration"/>
    <property type="evidence" value="ECO:0007669"/>
    <property type="project" value="InterPro"/>
</dbReference>
<dbReference type="InterPro" id="IPR036397">
    <property type="entry name" value="RNaseH_sf"/>
</dbReference>
<dbReference type="SUPFAM" id="SSF56672">
    <property type="entry name" value="DNA/RNA polymerases"/>
    <property type="match status" value="1"/>
</dbReference>
<evidence type="ECO:0000256" key="2">
    <source>
        <dbReference type="ARBA" id="ARBA00022695"/>
    </source>
</evidence>
<dbReference type="EMBL" id="QJKJ01001828">
    <property type="protein sequence ID" value="RDY05705.1"/>
    <property type="molecule type" value="Genomic_DNA"/>
</dbReference>
<dbReference type="InterPro" id="IPR043128">
    <property type="entry name" value="Rev_trsase/Diguanyl_cyclase"/>
</dbReference>
<dbReference type="FunFam" id="3.10.20.370:FF:000001">
    <property type="entry name" value="Retrovirus-related Pol polyprotein from transposon 17.6-like protein"/>
    <property type="match status" value="1"/>
</dbReference>
<evidence type="ECO:0000256" key="1">
    <source>
        <dbReference type="ARBA" id="ARBA00022679"/>
    </source>
</evidence>
<dbReference type="GO" id="GO:0004519">
    <property type="term" value="F:endonuclease activity"/>
    <property type="evidence" value="ECO:0007669"/>
    <property type="project" value="UniProtKB-KW"/>
</dbReference>
<keyword evidence="4" id="KW-0255">Endonuclease</keyword>
<evidence type="ECO:0000256" key="3">
    <source>
        <dbReference type="ARBA" id="ARBA00022722"/>
    </source>
</evidence>
<organism evidence="8 9">
    <name type="scientific">Mucuna pruriens</name>
    <name type="common">Velvet bean</name>
    <name type="synonym">Dolichos pruriens</name>
    <dbReference type="NCBI Taxonomy" id="157652"/>
    <lineage>
        <taxon>Eukaryota</taxon>
        <taxon>Viridiplantae</taxon>
        <taxon>Streptophyta</taxon>
        <taxon>Embryophyta</taxon>
        <taxon>Tracheophyta</taxon>
        <taxon>Spermatophyta</taxon>
        <taxon>Magnoliopsida</taxon>
        <taxon>eudicotyledons</taxon>
        <taxon>Gunneridae</taxon>
        <taxon>Pentapetalae</taxon>
        <taxon>rosids</taxon>
        <taxon>fabids</taxon>
        <taxon>Fabales</taxon>
        <taxon>Fabaceae</taxon>
        <taxon>Papilionoideae</taxon>
        <taxon>50 kb inversion clade</taxon>
        <taxon>NPAAA clade</taxon>
        <taxon>indigoferoid/millettioid clade</taxon>
        <taxon>Phaseoleae</taxon>
        <taxon>Mucuna</taxon>
    </lineage>
</organism>
<keyword evidence="9" id="KW-1185">Reference proteome</keyword>
<evidence type="ECO:0000259" key="7">
    <source>
        <dbReference type="PROSITE" id="PS50994"/>
    </source>
</evidence>
<dbReference type="InterPro" id="IPR041373">
    <property type="entry name" value="RT_RNaseH"/>
</dbReference>
<dbReference type="CDD" id="cd09274">
    <property type="entry name" value="RNase_HI_RT_Ty3"/>
    <property type="match status" value="1"/>
</dbReference>
<dbReference type="OrthoDB" id="1433105at2759"/>
<dbReference type="InterPro" id="IPR000477">
    <property type="entry name" value="RT_dom"/>
</dbReference>
<protein>
    <submittedName>
        <fullName evidence="8">Retrovirus-related Pol polyprotein from transposon 17.6</fullName>
    </submittedName>
</protein>
<dbReference type="InterPro" id="IPR012337">
    <property type="entry name" value="RNaseH-like_sf"/>
</dbReference>
<dbReference type="Gene3D" id="3.30.420.10">
    <property type="entry name" value="Ribonuclease H-like superfamily/Ribonuclease H"/>
    <property type="match status" value="1"/>
</dbReference>
<dbReference type="Gene3D" id="3.10.20.370">
    <property type="match status" value="1"/>
</dbReference>
<dbReference type="Gene3D" id="3.30.70.270">
    <property type="match status" value="1"/>
</dbReference>